<comment type="caution">
    <text evidence="2">The sequence shown here is derived from an EMBL/GenBank/DDBJ whole genome shotgun (WGS) entry which is preliminary data.</text>
</comment>
<sequence length="63" mass="7130">MSPPHSPTDGRKMVLYCQECGHDSPITGDWDESRHGDEVQFRCPDCGHLVTRRPCKEPKPVPL</sequence>
<keyword evidence="4" id="KW-1185">Reference proteome</keyword>
<reference evidence="2 4" key="1">
    <citation type="submission" date="2022-09" db="EMBL/GenBank/DDBJ databases">
        <title>Enrichment on poylsaccharides allowed isolation of novel metabolic and taxonomic groups of Haloarchaea.</title>
        <authorList>
            <person name="Sorokin D.Y."/>
            <person name="Elcheninov A.G."/>
            <person name="Khizhniak T.V."/>
            <person name="Kolganova T.V."/>
            <person name="Kublanov I.V."/>
        </authorList>
    </citation>
    <scope>NUCLEOTIDE SEQUENCE</scope>
    <source>
        <strain evidence="3 4">AArc-m2/3/4</strain>
        <strain evidence="2">AArc-xg1-1</strain>
    </source>
</reference>
<organism evidence="2 5">
    <name type="scientific">Natronoglomus mannanivorans</name>
    <dbReference type="NCBI Taxonomy" id="2979990"/>
    <lineage>
        <taxon>Archaea</taxon>
        <taxon>Methanobacteriati</taxon>
        <taxon>Methanobacteriota</taxon>
        <taxon>Stenosarchaea group</taxon>
        <taxon>Halobacteria</taxon>
        <taxon>Halobacteriales</taxon>
        <taxon>Natrialbaceae</taxon>
        <taxon>Natronoglomus</taxon>
    </lineage>
</organism>
<dbReference type="EMBL" id="JAOPKB010000005">
    <property type="protein sequence ID" value="MCU4973320.1"/>
    <property type="molecule type" value="Genomic_DNA"/>
</dbReference>
<dbReference type="Proteomes" id="UP001320972">
    <property type="component" value="Unassembled WGS sequence"/>
</dbReference>
<gene>
    <name evidence="3" type="ORF">OB955_11265</name>
    <name evidence="2" type="ORF">OB960_08625</name>
</gene>
<dbReference type="EMBL" id="JAOPKA010000004">
    <property type="protein sequence ID" value="MCU4741466.1"/>
    <property type="molecule type" value="Genomic_DNA"/>
</dbReference>
<feature type="domain" description="DUF8106" evidence="1">
    <location>
        <begin position="11"/>
        <end position="53"/>
    </location>
</feature>
<evidence type="ECO:0000313" key="5">
    <source>
        <dbReference type="Proteomes" id="UP001321018"/>
    </source>
</evidence>
<accession>A0AAP2YXY1</accession>
<evidence type="ECO:0000259" key="1">
    <source>
        <dbReference type="Pfam" id="PF26408"/>
    </source>
</evidence>
<dbReference type="AlphaFoldDB" id="A0AAP2YXY1"/>
<protein>
    <recommendedName>
        <fullName evidence="1">DUF8106 domain-containing protein</fullName>
    </recommendedName>
</protein>
<dbReference type="InterPro" id="IPR058419">
    <property type="entry name" value="DUF8106"/>
</dbReference>
<proteinExistence type="predicted"/>
<dbReference type="Pfam" id="PF26408">
    <property type="entry name" value="DUF8106"/>
    <property type="match status" value="1"/>
</dbReference>
<dbReference type="RefSeq" id="WP_338003303.1">
    <property type="nucleotide sequence ID" value="NZ_JAOPKA010000004.1"/>
</dbReference>
<evidence type="ECO:0000313" key="4">
    <source>
        <dbReference type="Proteomes" id="UP001320972"/>
    </source>
</evidence>
<evidence type="ECO:0000313" key="2">
    <source>
        <dbReference type="EMBL" id="MCU4741466.1"/>
    </source>
</evidence>
<name>A0AAP2YXY1_9EURY</name>
<dbReference type="Proteomes" id="UP001321018">
    <property type="component" value="Unassembled WGS sequence"/>
</dbReference>
<evidence type="ECO:0000313" key="3">
    <source>
        <dbReference type="EMBL" id="MCU4973320.1"/>
    </source>
</evidence>